<evidence type="ECO:0000313" key="2">
    <source>
        <dbReference type="Proteomes" id="UP001451303"/>
    </source>
</evidence>
<sequence>MWRLTPSHIDVCLMNVTLDFGGGHWRCDSPPHYVLRVYQERLSRRPLLNASLRGTDSDCDSHIPKVLLLLWFIFVQLLVLKRKDGCVGAQRKPLRAPVIPKLNAANQSALRIKLGMVSVVVL</sequence>
<comment type="caution">
    <text evidence="1">The sequence shown here is derived from an EMBL/GenBank/DDBJ whole genome shotgun (WGS) entry which is preliminary data.</text>
</comment>
<reference evidence="1 2" key="1">
    <citation type="submission" date="2023-09" db="EMBL/GenBank/DDBJ databases">
        <title>Multi-omics analysis of a traditional fermented food reveals byproduct-associated fungal strains for waste-to-food upcycling.</title>
        <authorList>
            <consortium name="Lawrence Berkeley National Laboratory"/>
            <person name="Rekdal V.M."/>
            <person name="Villalobos-Escobedo J.M."/>
            <person name="Rodriguez-Valeron N."/>
            <person name="Garcia M.O."/>
            <person name="Vasquez D.P."/>
            <person name="Damayanti I."/>
            <person name="Sorensen P.M."/>
            <person name="Baidoo E.E."/>
            <person name="De Carvalho A.C."/>
            <person name="Riley R."/>
            <person name="Lipzen A."/>
            <person name="He G."/>
            <person name="Yan M."/>
            <person name="Haridas S."/>
            <person name="Daum C."/>
            <person name="Yoshinaga Y."/>
            <person name="Ng V."/>
            <person name="Grigoriev I.V."/>
            <person name="Munk R."/>
            <person name="Nuraida L."/>
            <person name="Wijaya C.H."/>
            <person name="Morales P.-C."/>
            <person name="Keasling J.D."/>
        </authorList>
    </citation>
    <scope>NUCLEOTIDE SEQUENCE [LARGE SCALE GENOMIC DNA]</scope>
    <source>
        <strain evidence="1 2">FGSC 2613</strain>
    </source>
</reference>
<accession>A0ABR3DKH5</accession>
<organism evidence="1 2">
    <name type="scientific">Neurospora intermedia</name>
    <dbReference type="NCBI Taxonomy" id="5142"/>
    <lineage>
        <taxon>Eukaryota</taxon>
        <taxon>Fungi</taxon>
        <taxon>Dikarya</taxon>
        <taxon>Ascomycota</taxon>
        <taxon>Pezizomycotina</taxon>
        <taxon>Sordariomycetes</taxon>
        <taxon>Sordariomycetidae</taxon>
        <taxon>Sordariales</taxon>
        <taxon>Sordariaceae</taxon>
        <taxon>Neurospora</taxon>
    </lineage>
</organism>
<keyword evidence="2" id="KW-1185">Reference proteome</keyword>
<gene>
    <name evidence="1" type="ORF">QR685DRAFT_165819</name>
</gene>
<dbReference type="Proteomes" id="UP001451303">
    <property type="component" value="Unassembled WGS sequence"/>
</dbReference>
<proteinExistence type="predicted"/>
<dbReference type="EMBL" id="JAVLET010000002">
    <property type="protein sequence ID" value="KAL0473174.1"/>
    <property type="molecule type" value="Genomic_DNA"/>
</dbReference>
<name>A0ABR3DKH5_NEUIN</name>
<evidence type="ECO:0000313" key="1">
    <source>
        <dbReference type="EMBL" id="KAL0473174.1"/>
    </source>
</evidence>
<protein>
    <submittedName>
        <fullName evidence="1">Uncharacterized protein</fullName>
    </submittedName>
</protein>